<evidence type="ECO:0000256" key="10">
    <source>
        <dbReference type="ARBA" id="ARBA00023288"/>
    </source>
</evidence>
<evidence type="ECO:0000256" key="7">
    <source>
        <dbReference type="ARBA" id="ARBA00023136"/>
    </source>
</evidence>
<name>A0A8B9JD42_ASTMX</name>
<proteinExistence type="inferred from homology"/>
<dbReference type="GO" id="GO:0098552">
    <property type="term" value="C:side of membrane"/>
    <property type="evidence" value="ECO:0007669"/>
    <property type="project" value="UniProtKB-KW"/>
</dbReference>
<dbReference type="AlphaFoldDB" id="A0A8B9JD42"/>
<dbReference type="PANTHER" id="PTHR10822:SF12">
    <property type="entry name" value="GLYPICAN-5"/>
    <property type="match status" value="1"/>
</dbReference>
<keyword evidence="4 12" id="KW-0336">GPI-anchor</keyword>
<keyword evidence="3" id="KW-1003">Cell membrane</keyword>
<accession>A0A8B9JD42</accession>
<evidence type="ECO:0000256" key="4">
    <source>
        <dbReference type="ARBA" id="ARBA00022622"/>
    </source>
</evidence>
<dbReference type="Ensembl" id="ENSAMXT00005021451.1">
    <property type="protein sequence ID" value="ENSAMXP00005019402.1"/>
    <property type="gene ID" value="ENSAMXG00005009991.1"/>
</dbReference>
<protein>
    <submittedName>
        <fullName evidence="13">Glypican 5a</fullName>
    </submittedName>
</protein>
<comment type="similarity">
    <text evidence="2 11">Belongs to the glypican family.</text>
</comment>
<keyword evidence="10 12" id="KW-0449">Lipoprotein</keyword>
<keyword evidence="5" id="KW-0732">Signal</keyword>
<evidence type="ECO:0000256" key="12">
    <source>
        <dbReference type="RuleBase" id="RU003519"/>
    </source>
</evidence>
<comment type="function">
    <text evidence="12">Cell surface proteoglycan.</text>
</comment>
<evidence type="ECO:0000256" key="9">
    <source>
        <dbReference type="ARBA" id="ARBA00023207"/>
    </source>
</evidence>
<comment type="subcellular location">
    <subcellularLocation>
        <location evidence="1 12">Cell membrane</location>
        <topology evidence="1 12">Lipid-anchor</topology>
        <topology evidence="1 12">GPI-anchor</topology>
    </subcellularLocation>
</comment>
<dbReference type="GO" id="GO:1905475">
    <property type="term" value="P:regulation of protein localization to membrane"/>
    <property type="evidence" value="ECO:0007669"/>
    <property type="project" value="TreeGrafter"/>
</dbReference>
<dbReference type="GO" id="GO:0005886">
    <property type="term" value="C:plasma membrane"/>
    <property type="evidence" value="ECO:0007669"/>
    <property type="project" value="UniProtKB-SubCell"/>
</dbReference>
<evidence type="ECO:0000256" key="1">
    <source>
        <dbReference type="ARBA" id="ARBA00004609"/>
    </source>
</evidence>
<organism evidence="13 14">
    <name type="scientific">Astyanax mexicanus</name>
    <name type="common">Blind cave fish</name>
    <name type="synonym">Astyanax fasciatus mexicanus</name>
    <dbReference type="NCBI Taxonomy" id="7994"/>
    <lineage>
        <taxon>Eukaryota</taxon>
        <taxon>Metazoa</taxon>
        <taxon>Chordata</taxon>
        <taxon>Craniata</taxon>
        <taxon>Vertebrata</taxon>
        <taxon>Euteleostomi</taxon>
        <taxon>Actinopterygii</taxon>
        <taxon>Neopterygii</taxon>
        <taxon>Teleostei</taxon>
        <taxon>Ostariophysi</taxon>
        <taxon>Characiformes</taxon>
        <taxon>Characoidei</taxon>
        <taxon>Acestrorhamphidae</taxon>
        <taxon>Acestrorhamphinae</taxon>
        <taxon>Astyanax</taxon>
    </lineage>
</organism>
<evidence type="ECO:0000256" key="3">
    <source>
        <dbReference type="ARBA" id="ARBA00022475"/>
    </source>
</evidence>
<keyword evidence="7 12" id="KW-0472">Membrane</keyword>
<keyword evidence="9 12" id="KW-0357">Heparan sulfate</keyword>
<dbReference type="Proteomes" id="UP000694621">
    <property type="component" value="Unplaced"/>
</dbReference>
<dbReference type="GO" id="GO:0016477">
    <property type="term" value="P:cell migration"/>
    <property type="evidence" value="ECO:0007669"/>
    <property type="project" value="TreeGrafter"/>
</dbReference>
<keyword evidence="6 12" id="KW-0654">Proteoglycan</keyword>
<evidence type="ECO:0000256" key="2">
    <source>
        <dbReference type="ARBA" id="ARBA00010260"/>
    </source>
</evidence>
<evidence type="ECO:0000313" key="13">
    <source>
        <dbReference type="Ensembl" id="ENSAMXP00005019402.1"/>
    </source>
</evidence>
<evidence type="ECO:0000256" key="6">
    <source>
        <dbReference type="ARBA" id="ARBA00022974"/>
    </source>
</evidence>
<dbReference type="InterPro" id="IPR001863">
    <property type="entry name" value="Glypican"/>
</dbReference>
<dbReference type="Pfam" id="PF01153">
    <property type="entry name" value="Glypican"/>
    <property type="match status" value="1"/>
</dbReference>
<evidence type="ECO:0000256" key="11">
    <source>
        <dbReference type="RuleBase" id="RU003518"/>
    </source>
</evidence>
<dbReference type="GO" id="GO:0009986">
    <property type="term" value="C:cell surface"/>
    <property type="evidence" value="ECO:0007669"/>
    <property type="project" value="TreeGrafter"/>
</dbReference>
<evidence type="ECO:0000256" key="5">
    <source>
        <dbReference type="ARBA" id="ARBA00022729"/>
    </source>
</evidence>
<dbReference type="PANTHER" id="PTHR10822">
    <property type="entry name" value="GLYPICAN"/>
    <property type="match status" value="1"/>
</dbReference>
<dbReference type="GO" id="GO:0005576">
    <property type="term" value="C:extracellular region"/>
    <property type="evidence" value="ECO:0007669"/>
    <property type="project" value="TreeGrafter"/>
</dbReference>
<evidence type="ECO:0000313" key="14">
    <source>
        <dbReference type="Proteomes" id="UP000694621"/>
    </source>
</evidence>
<reference evidence="13" key="1">
    <citation type="submission" date="2025-08" db="UniProtKB">
        <authorList>
            <consortium name="Ensembl"/>
        </authorList>
    </citation>
    <scope>IDENTIFICATION</scope>
</reference>
<dbReference type="GO" id="GO:0090263">
    <property type="term" value="P:positive regulation of canonical Wnt signaling pathway"/>
    <property type="evidence" value="ECO:0007669"/>
    <property type="project" value="TreeGrafter"/>
</dbReference>
<evidence type="ECO:0000256" key="8">
    <source>
        <dbReference type="ARBA" id="ARBA00023180"/>
    </source>
</evidence>
<sequence length="538" mass="59486">RKMEERYQFTVRRDIQNLLQTSSSALKLLITQSVAGLQEAMEALVRQAQDQTVALLLSTYRDLSEDAAPTVDELFTDVGLFVLGAELSLEEAVQRFFLALFPPVFERLVEPGLERLDGGYGECVRSAGHGLAPYGNAPARLTKQLSGAALPHRVLLQALHLGVEVINTTDHLQLSRECRRALLRMSYCPHCQALTSTRPCVGYCLNVLRGCLASLAEVDPHWREFVGSLEALLVRMDSGMDLERTLAAVPTIVRDAIAHAHKSAPYLSSQVRGVCGHPSRLQSGGVQRGVRDSLPLRVPAKLSEETLSIRRKEFLTSLRVYRAFYGGLANQLCVSELAAQDGVVCWNGADIVKSYTQQVVGSGIKAQADNPEVRVKEADPVVNKVIDKLKHINQYRKPEINEYVFKNPFPVWRRLVNGALVSLALASAAFNAELFFLRGLARERLGADADSGPSDPSFTVIPPKLFNHSYSSSQCIKAINQFKPEYRPVILSCHTVPSHCPYSSSQRIKAINQPKPEYHPVILSCHTVHTVPHSALKR</sequence>
<keyword evidence="8" id="KW-0325">Glycoprotein</keyword>